<dbReference type="GO" id="GO:0005886">
    <property type="term" value="C:plasma membrane"/>
    <property type="evidence" value="ECO:0007669"/>
    <property type="project" value="UniProtKB-SubCell"/>
</dbReference>
<keyword evidence="4 6" id="KW-1133">Transmembrane helix</keyword>
<dbReference type="GO" id="GO:0005436">
    <property type="term" value="F:sodium:phosphate symporter activity"/>
    <property type="evidence" value="ECO:0007669"/>
    <property type="project" value="InterPro"/>
</dbReference>
<dbReference type="GO" id="GO:0044341">
    <property type="term" value="P:sodium-dependent phosphate transport"/>
    <property type="evidence" value="ECO:0007669"/>
    <property type="project" value="InterPro"/>
</dbReference>
<comment type="subcellular location">
    <subcellularLocation>
        <location evidence="1">Cell membrane</location>
        <topology evidence="1">Multi-pass membrane protein</topology>
    </subcellularLocation>
</comment>
<gene>
    <name evidence="7" type="ORF">GRF59_16880</name>
</gene>
<keyword evidence="3 6" id="KW-0812">Transmembrane</keyword>
<evidence type="ECO:0000256" key="3">
    <source>
        <dbReference type="ARBA" id="ARBA00022692"/>
    </source>
</evidence>
<dbReference type="RefSeq" id="WP_160498861.1">
    <property type="nucleotide sequence ID" value="NZ_WUBI01000002.1"/>
</dbReference>
<dbReference type="PANTHER" id="PTHR10010:SF46">
    <property type="entry name" value="SODIUM-DEPENDENT PHOSPHATE TRANSPORT PROTEIN 2B"/>
    <property type="match status" value="1"/>
</dbReference>
<dbReference type="PANTHER" id="PTHR10010">
    <property type="entry name" value="SOLUTE CARRIER FAMILY 34 SODIUM PHOSPHATE , MEMBER 2-RELATED"/>
    <property type="match status" value="1"/>
</dbReference>
<protein>
    <submittedName>
        <fullName evidence="7">Na/Pi cotransporter family protein</fullName>
    </submittedName>
</protein>
<evidence type="ECO:0000313" key="7">
    <source>
        <dbReference type="EMBL" id="MWV45297.1"/>
    </source>
</evidence>
<dbReference type="NCBIfam" id="NF037997">
    <property type="entry name" value="Na_Pi_symport"/>
    <property type="match status" value="1"/>
</dbReference>
<feature type="transmembrane region" description="Helical" evidence="6">
    <location>
        <begin position="225"/>
        <end position="250"/>
    </location>
</feature>
<feature type="transmembrane region" description="Helical" evidence="6">
    <location>
        <begin position="109"/>
        <end position="127"/>
    </location>
</feature>
<name>A0A7X3IJU9_9BACL</name>
<keyword evidence="5 6" id="KW-0472">Membrane</keyword>
<accession>A0A7X3IJU9</accession>
<keyword evidence="8" id="KW-1185">Reference proteome</keyword>
<proteinExistence type="predicted"/>
<sequence length="324" mass="33967">MFNTIIFPVIYGLIIFLAGMKVMEAALSSWAGPLLSSFLRKATSSPLKGMLFSTGITAVLQSSTAVTVLTMGLVNAGLLTYERTLGIILGSNIGTCITTELIGMQIGQIALPLLGVSIIVWVVSVLADEYKPFSKRKGSPRPFKSIQLMALAVAGFALVMLGIRIMQMIGPALENTGLFDWFTAQAAHNVLWGIAAGAVLTALMHSSAAVIGLAIALAATGTLPVGIGIAIVLGANVGTCVTAVIAAIGSTKSGQFVAWTHVVLNVGGALLFMPFIPLLEWMTAAISADSGAQIAHAQTLFNIICSLLALPICYLPIWKRVRFH</sequence>
<dbReference type="Proteomes" id="UP000460318">
    <property type="component" value="Unassembled WGS sequence"/>
</dbReference>
<organism evidence="7 8">
    <name type="scientific">Paenibacillus dendrobii</name>
    <dbReference type="NCBI Taxonomy" id="2691084"/>
    <lineage>
        <taxon>Bacteria</taxon>
        <taxon>Bacillati</taxon>
        <taxon>Bacillota</taxon>
        <taxon>Bacilli</taxon>
        <taxon>Bacillales</taxon>
        <taxon>Paenibacillaceae</taxon>
        <taxon>Paenibacillus</taxon>
    </lineage>
</organism>
<feature type="transmembrane region" description="Helical" evidence="6">
    <location>
        <begin position="6"/>
        <end position="30"/>
    </location>
</feature>
<feature type="transmembrane region" description="Helical" evidence="6">
    <location>
        <begin position="148"/>
        <end position="170"/>
    </location>
</feature>
<feature type="transmembrane region" description="Helical" evidence="6">
    <location>
        <begin position="300"/>
        <end position="318"/>
    </location>
</feature>
<dbReference type="EMBL" id="WUBI01000002">
    <property type="protein sequence ID" value="MWV45297.1"/>
    <property type="molecule type" value="Genomic_DNA"/>
</dbReference>
<comment type="caution">
    <text evidence="7">The sequence shown here is derived from an EMBL/GenBank/DDBJ whole genome shotgun (WGS) entry which is preliminary data.</text>
</comment>
<dbReference type="AlphaFoldDB" id="A0A7X3IJU9"/>
<dbReference type="Pfam" id="PF02690">
    <property type="entry name" value="Na_Pi_cotrans"/>
    <property type="match status" value="2"/>
</dbReference>
<dbReference type="InterPro" id="IPR003841">
    <property type="entry name" value="Na/Pi_transpt"/>
</dbReference>
<evidence type="ECO:0000256" key="2">
    <source>
        <dbReference type="ARBA" id="ARBA00022475"/>
    </source>
</evidence>
<reference evidence="7 8" key="1">
    <citation type="submission" date="2019-12" db="EMBL/GenBank/DDBJ databases">
        <title>Paenibacillus sp. nov., an endophytic bacterium isolated from the stem of Dendrobium.</title>
        <authorList>
            <person name="Zhao R."/>
        </authorList>
    </citation>
    <scope>NUCLEOTIDE SEQUENCE [LARGE SCALE GENOMIC DNA]</scope>
    <source>
        <strain evidence="7 8">HJL G12</strain>
    </source>
</reference>
<evidence type="ECO:0000256" key="5">
    <source>
        <dbReference type="ARBA" id="ARBA00023136"/>
    </source>
</evidence>
<keyword evidence="2" id="KW-1003">Cell membrane</keyword>
<feature type="transmembrane region" description="Helical" evidence="6">
    <location>
        <begin position="190"/>
        <end position="218"/>
    </location>
</feature>
<evidence type="ECO:0000313" key="8">
    <source>
        <dbReference type="Proteomes" id="UP000460318"/>
    </source>
</evidence>
<evidence type="ECO:0000256" key="1">
    <source>
        <dbReference type="ARBA" id="ARBA00004651"/>
    </source>
</evidence>
<feature type="transmembrane region" description="Helical" evidence="6">
    <location>
        <begin position="256"/>
        <end position="279"/>
    </location>
</feature>
<evidence type="ECO:0000256" key="6">
    <source>
        <dbReference type="SAM" id="Phobius"/>
    </source>
</evidence>
<evidence type="ECO:0000256" key="4">
    <source>
        <dbReference type="ARBA" id="ARBA00022989"/>
    </source>
</evidence>
<feature type="transmembrane region" description="Helical" evidence="6">
    <location>
        <begin position="51"/>
        <end position="74"/>
    </location>
</feature>